<organism evidence="2 3">
    <name type="scientific">Bimuria novae-zelandiae CBS 107.79</name>
    <dbReference type="NCBI Taxonomy" id="1447943"/>
    <lineage>
        <taxon>Eukaryota</taxon>
        <taxon>Fungi</taxon>
        <taxon>Dikarya</taxon>
        <taxon>Ascomycota</taxon>
        <taxon>Pezizomycotina</taxon>
        <taxon>Dothideomycetes</taxon>
        <taxon>Pleosporomycetidae</taxon>
        <taxon>Pleosporales</taxon>
        <taxon>Massarineae</taxon>
        <taxon>Didymosphaeriaceae</taxon>
        <taxon>Bimuria</taxon>
    </lineage>
</organism>
<accession>A0A6A5VM63</accession>
<dbReference type="InterPro" id="IPR006771">
    <property type="entry name" value="CetA-like"/>
</dbReference>
<dbReference type="PANTHER" id="PTHR36195:SF4">
    <property type="entry name" value="DOMAIN PROTEIN, PUTATIVE (AFU_ORTHOLOGUE AFUA_5G01990)-RELATED"/>
    <property type="match status" value="1"/>
</dbReference>
<sequence>MLCTVLTLSALVALGHTKAIVTNNCRKDIYLWSVPERPDLANNLSISPGKRYEEPWHSGTAVTPGIAIKVSTEGNGVYTGKSEIDFQYSIDPFDSSKIWISLGKIRGNDFDTATLNTCQGVLKVADSFTKECSSTDEIELVLCGSERTVPARDSTSPRVISNCIGLLSERDDALHPRLCSGRVVGPKRMPMALDEHEDLYLAEQHATLPLKTVMRLEAAKHAPAPDGHNITMHNIAMHNITIHNITMHNITMCIEPYYETFSRLWHLDYPTVKAVFNNYLFQDRVWTSDEELCSQPSKVIEPATNSLKACVKQFCDGTPWIWLQGKCTDVEDALGTLSQAAGYRVDWTSDDEVCKEPWTGDYAVGNNTKDTLEPIGNNTQDTMEPRALESDRKRLCIWSAYRELERFPRDWPSRRSIKEWLNSEAYGLFQDIWWTSDDEQCLNGNNSIPAPRYGAKIKPCVEHVCHTGECSDVEDALDRISEQAGKLVDWTTDTDDCEAWPYKHARATPGRSVRRWIPAPIDNTVTAHRLNDVRNVCIITANEKLGKYFGADETEELVKRIFPKTHWTSNLDDCSPKAISESQDYHHKLIDKKQHKKKRCLQSLTPLIHSNIIETTSNGTQLWVLPCEGKACKRLKKDLNKLSNDVGEHWTWTDDEGSCDACKDFLGTKTLVKLQEYWGEGWLKTLKEIFPGVPLIDADTSCDEEEELEPLKKWYNDHHRELGARCVKPYCVPYEADCSDVEDQLEAYSKKIGQIYDWTTDDDVCPEDPALPLKTSNLIESFDSYENLDINRGYGKVVRSSQQEIPEAPPSSMAKRDWPCTDISDCFADECVVPRGIAPRKECRRLKRVFAETIAAVAGFPINFRTACDGSTTWVMLYSEGISSEVQQRLGKLINGTLGMHSWFTGSDEAFGVCDPNSAGAAEAHLPEVQSRSPKTLCLKVYCSPLIPGVDCGKLEQDVTGPFGTFDVTVSCSVKTCTDNPILYRQRIHTTDGRQLMCMKDYCSLAEGDCTQTFPGIRNYYKRRFHVDIEPTLNEWSCGPEGEVLSKRNWDDFICNTLPSDDESS</sequence>
<evidence type="ECO:0000313" key="2">
    <source>
        <dbReference type="EMBL" id="KAF1977559.1"/>
    </source>
</evidence>
<feature type="signal peptide" evidence="1">
    <location>
        <begin position="1"/>
        <end position="17"/>
    </location>
</feature>
<dbReference type="AlphaFoldDB" id="A0A6A5VM63"/>
<keyword evidence="3" id="KW-1185">Reference proteome</keyword>
<keyword evidence="1" id="KW-0732">Signal</keyword>
<dbReference type="Pfam" id="PF04681">
    <property type="entry name" value="Bys1"/>
    <property type="match status" value="1"/>
</dbReference>
<protein>
    <recommendedName>
        <fullName evidence="4">Cyanovirin-N domain-containing protein</fullName>
    </recommendedName>
</protein>
<name>A0A6A5VM63_9PLEO</name>
<dbReference type="OrthoDB" id="3682664at2759"/>
<reference evidence="2" key="1">
    <citation type="journal article" date="2020" name="Stud. Mycol.">
        <title>101 Dothideomycetes genomes: a test case for predicting lifestyles and emergence of pathogens.</title>
        <authorList>
            <person name="Haridas S."/>
            <person name="Albert R."/>
            <person name="Binder M."/>
            <person name="Bloem J."/>
            <person name="Labutti K."/>
            <person name="Salamov A."/>
            <person name="Andreopoulos B."/>
            <person name="Baker S."/>
            <person name="Barry K."/>
            <person name="Bills G."/>
            <person name="Bluhm B."/>
            <person name="Cannon C."/>
            <person name="Castanera R."/>
            <person name="Culley D."/>
            <person name="Daum C."/>
            <person name="Ezra D."/>
            <person name="Gonzalez J."/>
            <person name="Henrissat B."/>
            <person name="Kuo A."/>
            <person name="Liang C."/>
            <person name="Lipzen A."/>
            <person name="Lutzoni F."/>
            <person name="Magnuson J."/>
            <person name="Mondo S."/>
            <person name="Nolan M."/>
            <person name="Ohm R."/>
            <person name="Pangilinan J."/>
            <person name="Park H.-J."/>
            <person name="Ramirez L."/>
            <person name="Alfaro M."/>
            <person name="Sun H."/>
            <person name="Tritt A."/>
            <person name="Yoshinaga Y."/>
            <person name="Zwiers L.-H."/>
            <person name="Turgeon B."/>
            <person name="Goodwin S."/>
            <person name="Spatafora J."/>
            <person name="Crous P."/>
            <person name="Grigoriev I."/>
        </authorList>
    </citation>
    <scope>NUCLEOTIDE SEQUENCE</scope>
    <source>
        <strain evidence="2">CBS 107.79</strain>
    </source>
</reference>
<evidence type="ECO:0000313" key="3">
    <source>
        <dbReference type="Proteomes" id="UP000800036"/>
    </source>
</evidence>
<evidence type="ECO:0008006" key="4">
    <source>
        <dbReference type="Google" id="ProtNLM"/>
    </source>
</evidence>
<dbReference type="EMBL" id="ML976663">
    <property type="protein sequence ID" value="KAF1977559.1"/>
    <property type="molecule type" value="Genomic_DNA"/>
</dbReference>
<feature type="chain" id="PRO_5025667312" description="Cyanovirin-N domain-containing protein" evidence="1">
    <location>
        <begin position="18"/>
        <end position="1065"/>
    </location>
</feature>
<gene>
    <name evidence="2" type="ORF">BU23DRAFT_550856</name>
</gene>
<evidence type="ECO:0000256" key="1">
    <source>
        <dbReference type="SAM" id="SignalP"/>
    </source>
</evidence>
<dbReference type="Proteomes" id="UP000800036">
    <property type="component" value="Unassembled WGS sequence"/>
</dbReference>
<proteinExistence type="predicted"/>
<dbReference type="PANTHER" id="PTHR36195">
    <property type="entry name" value="DOMAIN PROTEIN, PUTATIVE (AFU_ORTHOLOGUE AFUA_5G01990)-RELATED-RELATED"/>
    <property type="match status" value="1"/>
</dbReference>